<dbReference type="Pfam" id="PF19081">
    <property type="entry name" value="Ig_7"/>
    <property type="match status" value="1"/>
</dbReference>
<dbReference type="InterPro" id="IPR011047">
    <property type="entry name" value="Quinoprotein_ADH-like_sf"/>
</dbReference>
<accession>A0ABT3IJ02</accession>
<dbReference type="EMBL" id="JAPDNS010000001">
    <property type="protein sequence ID" value="MCW3483918.1"/>
    <property type="molecule type" value="Genomic_DNA"/>
</dbReference>
<dbReference type="RefSeq" id="WP_264729437.1">
    <property type="nucleotide sequence ID" value="NZ_JAPDNR010000001.1"/>
</dbReference>
<keyword evidence="3" id="KW-1185">Reference proteome</keyword>
<dbReference type="InterPro" id="IPR044023">
    <property type="entry name" value="Ig_7"/>
</dbReference>
<protein>
    <recommendedName>
        <fullName evidence="1">Ig-like domain-containing protein</fullName>
    </recommendedName>
</protein>
<dbReference type="PANTHER" id="PTHR42754">
    <property type="entry name" value="ENDOGLUCANASE"/>
    <property type="match status" value="1"/>
</dbReference>
<proteinExistence type="predicted"/>
<dbReference type="PANTHER" id="PTHR42754:SF1">
    <property type="entry name" value="LIPOPROTEIN"/>
    <property type="match status" value="1"/>
</dbReference>
<comment type="caution">
    <text evidence="2">The sequence shown here is derived from an EMBL/GenBank/DDBJ whole genome shotgun (WGS) entry which is preliminary data.</text>
</comment>
<dbReference type="SUPFAM" id="SSF50998">
    <property type="entry name" value="Quinoprotein alcohol dehydrogenase-like"/>
    <property type="match status" value="1"/>
</dbReference>
<evidence type="ECO:0000313" key="3">
    <source>
        <dbReference type="Proteomes" id="UP001207742"/>
    </source>
</evidence>
<evidence type="ECO:0000259" key="1">
    <source>
        <dbReference type="Pfam" id="PF19081"/>
    </source>
</evidence>
<reference evidence="2 3" key="1">
    <citation type="submission" date="2022-10" db="EMBL/GenBank/DDBJ databases">
        <title>Chitinophaga nivalis PC15 sp. nov., isolated from Pyeongchang county, South Korea.</title>
        <authorList>
            <person name="Trinh H.N."/>
        </authorList>
    </citation>
    <scope>NUCLEOTIDE SEQUENCE [LARGE SCALE GENOMIC DNA]</scope>
    <source>
        <strain evidence="2 3">PC14</strain>
    </source>
</reference>
<feature type="domain" description="Ig-like" evidence="1">
    <location>
        <begin position="177"/>
        <end position="258"/>
    </location>
</feature>
<organism evidence="2 3">
    <name type="scientific">Chitinophaga nivalis</name>
    <dbReference type="NCBI Taxonomy" id="2991709"/>
    <lineage>
        <taxon>Bacteria</taxon>
        <taxon>Pseudomonadati</taxon>
        <taxon>Bacteroidota</taxon>
        <taxon>Chitinophagia</taxon>
        <taxon>Chitinophagales</taxon>
        <taxon>Chitinophagaceae</taxon>
        <taxon>Chitinophaga</taxon>
    </lineage>
</organism>
<evidence type="ECO:0000313" key="2">
    <source>
        <dbReference type="EMBL" id="MCW3483918.1"/>
    </source>
</evidence>
<sequence length="699" mass="74381">MYFTFTRKVSFQYLYRLLSLCSVLLLFGSITRSQPVHCVRATSASVSGPTAITNPQLAVDNDLSTGASFLFKSANAGAKLILTFPESSHPGDSLFIIIGSGGAASSYFVEAHIFIYDGDTERENLLITGFNRFDGDAYTIYRRQFPESFNKVIIALGPYPYIDKLISIKAAYFSRAFPTVSTPDKLCEGTNTTLHAIAPAQSVFKWYTVPTGGIPLYTGADFTTPELLGNTTYYAETTDATNGCATDTRTKVDITVSPTAGTFTKSWNKTYGGSGLDDLYHVSLATDVGYLLCGTSTSQNGDVTDGNSGQQDFLVVKTDSTGTKKWNKTYGGSDNDVLHAAVKAPGNGFLLTGYTLSADKDVTDGNNGGEDAWIVRVDNTGNKLWDKTFGGTGNDRINAVVASPEGGYLLGGTTWSTNGDVTDGNNGKSDIWIVRLGTGGVKLWDKTFGGNDVDVLTSIAATPDSGYLLGGYTRSLNGDITDGNNGAEDYWIIKIDANGNKQWNKTFGGGAADILKRVLYTEDGGYLLAGTSRSVDGDVTTGNKGLEDFWVVKTDAQGNKEWEKSYGGSSYDILTTVQSVKGGWLLGGYTRSADGDIKTGNKGEDDFLVLLISYTGRLGSSYTLGGSKADLLYSLRTTTVPGELILGGFSYSTDGDISDGNNGLEDFLLLKVAAAYNCEGAGKPATTTVPANSTPMPLP</sequence>
<dbReference type="PRINTS" id="PR00313">
    <property type="entry name" value="CABNDNGRPT"/>
</dbReference>
<gene>
    <name evidence="2" type="ORF">OL497_08440</name>
</gene>
<dbReference type="Proteomes" id="UP001207742">
    <property type="component" value="Unassembled WGS sequence"/>
</dbReference>
<name>A0ABT3IJ02_9BACT</name>